<feature type="region of interest" description="Disordered" evidence="17">
    <location>
        <begin position="1"/>
        <end position="50"/>
    </location>
</feature>
<dbReference type="AlphaFoldDB" id="A0A8B7S168"/>
<feature type="transmembrane region" description="Helical" evidence="18">
    <location>
        <begin position="121"/>
        <end position="141"/>
    </location>
</feature>
<dbReference type="OrthoDB" id="10069455at2759"/>
<dbReference type="GO" id="GO:0072544">
    <property type="term" value="F:L-DOPA binding"/>
    <property type="evidence" value="ECO:0007669"/>
    <property type="project" value="InterPro"/>
</dbReference>
<protein>
    <recommendedName>
        <fullName evidence="16">G-protein coupled receptor 143</fullName>
    </recommendedName>
</protein>
<dbReference type="Pfam" id="PF02101">
    <property type="entry name" value="Ocular_alb"/>
    <property type="match status" value="1"/>
</dbReference>
<accession>A0A8B7S168</accession>
<proteinExistence type="inferred from homology"/>
<comment type="subcellular location">
    <subcellularLocation>
        <location evidence="2">Apical cell membrane</location>
        <topology evidence="2">Multi-pass membrane protein</topology>
    </subcellularLocation>
    <subcellularLocation>
        <location evidence="1">Lysosome membrane</location>
        <topology evidence="1">Multi-pass membrane protein</topology>
    </subcellularLocation>
    <subcellularLocation>
        <location evidence="13">Melanosome membrane</location>
        <topology evidence="13">Multi-pass membrane protein</topology>
    </subcellularLocation>
</comment>
<keyword evidence="10" id="KW-0807">Transducer</keyword>
<evidence type="ECO:0000256" key="6">
    <source>
        <dbReference type="ARBA" id="ARBA00023040"/>
    </source>
</evidence>
<feature type="transmembrane region" description="Helical" evidence="18">
    <location>
        <begin position="249"/>
        <end position="275"/>
    </location>
</feature>
<evidence type="ECO:0000256" key="11">
    <source>
        <dbReference type="ARBA" id="ARBA00023228"/>
    </source>
</evidence>
<evidence type="ECO:0000256" key="4">
    <source>
        <dbReference type="ARBA" id="ARBA00022692"/>
    </source>
</evidence>
<evidence type="ECO:0000313" key="19">
    <source>
        <dbReference type="Proteomes" id="UP000694851"/>
    </source>
</evidence>
<dbReference type="SUPFAM" id="SSF81321">
    <property type="entry name" value="Family A G protein-coupled receptor-like"/>
    <property type="match status" value="1"/>
</dbReference>
<feature type="transmembrane region" description="Helical" evidence="18">
    <location>
        <begin position="161"/>
        <end position="186"/>
    </location>
</feature>
<evidence type="ECO:0000256" key="1">
    <source>
        <dbReference type="ARBA" id="ARBA00004155"/>
    </source>
</evidence>
<evidence type="ECO:0000313" key="20">
    <source>
        <dbReference type="RefSeq" id="XP_019506779.1"/>
    </source>
</evidence>
<dbReference type="GO" id="GO:0005765">
    <property type="term" value="C:lysosomal membrane"/>
    <property type="evidence" value="ECO:0007669"/>
    <property type="project" value="UniProtKB-SubCell"/>
</dbReference>
<evidence type="ECO:0000256" key="15">
    <source>
        <dbReference type="ARBA" id="ARBA00063198"/>
    </source>
</evidence>
<feature type="compositionally biased region" description="Gly residues" evidence="17">
    <location>
        <begin position="1"/>
        <end position="12"/>
    </location>
</feature>
<evidence type="ECO:0000256" key="9">
    <source>
        <dbReference type="ARBA" id="ARBA00023180"/>
    </source>
</evidence>
<dbReference type="KEGG" id="hai:109387385"/>
<keyword evidence="7 18" id="KW-0472">Membrane</keyword>
<keyword evidence="19" id="KW-1185">Reference proteome</keyword>
<evidence type="ECO:0000256" key="16">
    <source>
        <dbReference type="ARBA" id="ARBA00070822"/>
    </source>
</evidence>
<name>A0A8B7S168_HIPAR</name>
<dbReference type="Gene3D" id="1.20.1070.10">
    <property type="entry name" value="Rhodopsin 7-helix transmembrane proteins"/>
    <property type="match status" value="1"/>
</dbReference>
<dbReference type="GO" id="GO:0032438">
    <property type="term" value="P:melanosome organization"/>
    <property type="evidence" value="ECO:0007669"/>
    <property type="project" value="TreeGrafter"/>
</dbReference>
<keyword evidence="11" id="KW-0458">Lysosome</keyword>
<sequence length="458" mass="49932">MEAGAGVGGRGPGHMMPAPAQSAQHMIQAGRRGPGRPGTRPRTQPMASPRLGTFCCPTRDAATQLVLNFQPRAFHAVCLGSCALRLALGLLQLLPGRRPAGPGAPSTSSRSSARALASTRILRAVAACDVLGCLGIVVRSVVWLGFPDFVENVSQVNGTDIWPAAFCVGSALWIQLLYSACFWWLFCYAVDAYLVIRRSAGLSTIVLYHIVAWGLAALLCTEGVLMLYYPSVSRCERGLDHTIPHYVTTYLPLLLVLVANPILFQKTVTAVASLLKGRQGIYTENERRMGAMIKNRFFKIMLVFIVCWLSNIINESLLFYLEMQPDISGGSLKHVRNAAKTTWFIMGILNPAQGFLLSLAFYGWMGCGLNFRSPRKEIQWESMTTSATERAFPTQGGSCVPRDSPTSRKVLHVSRHTSDEALSILSEGSDASTVEIHIASGSRNKNEVEPFPKTQGDL</sequence>
<organism evidence="19 20">
    <name type="scientific">Hipposideros armiger</name>
    <name type="common">Great Himalayan leaf-nosed bat</name>
    <dbReference type="NCBI Taxonomy" id="186990"/>
    <lineage>
        <taxon>Eukaryota</taxon>
        <taxon>Metazoa</taxon>
        <taxon>Chordata</taxon>
        <taxon>Craniata</taxon>
        <taxon>Vertebrata</taxon>
        <taxon>Euteleostomi</taxon>
        <taxon>Mammalia</taxon>
        <taxon>Eutheria</taxon>
        <taxon>Laurasiatheria</taxon>
        <taxon>Chiroptera</taxon>
        <taxon>Yinpterochiroptera</taxon>
        <taxon>Rhinolophoidea</taxon>
        <taxon>Hipposideridae</taxon>
        <taxon>Hipposideros</taxon>
    </lineage>
</organism>
<evidence type="ECO:0000256" key="18">
    <source>
        <dbReference type="SAM" id="Phobius"/>
    </source>
</evidence>
<keyword evidence="5 18" id="KW-1133">Transmembrane helix</keyword>
<dbReference type="PRINTS" id="PR00965">
    <property type="entry name" value="OCULARALBNSM"/>
</dbReference>
<dbReference type="Proteomes" id="UP000694851">
    <property type="component" value="Unplaced"/>
</dbReference>
<feature type="region of interest" description="Disordered" evidence="17">
    <location>
        <begin position="438"/>
        <end position="458"/>
    </location>
</feature>
<comment type="subunit">
    <text evidence="15">Interacts with heterotrimeric G(i) proteins. Interacts with ARRB1 and ARRB2. Interacts with MLANA.</text>
</comment>
<keyword evidence="4 18" id="KW-0812">Transmembrane</keyword>
<dbReference type="GO" id="GO:0016324">
    <property type="term" value="C:apical plasma membrane"/>
    <property type="evidence" value="ECO:0007669"/>
    <property type="project" value="UniProtKB-SubCell"/>
</dbReference>
<comment type="function">
    <text evidence="12">Receptor for tyrosine, L-DOPA and dopamine. After binding to L-DOPA, stimulates Ca(2+) influx into the cytoplasm, increases secretion of the neurotrophic factor SERPINF1 and relocalizes beta arrestin at the plasma membrane; this ligand-dependent signaling occurs through a G(q)-mediated pathway in melanocytic cells. Its activity is mediated by G proteins which activate the phosphoinositide signaling pathway. Also plays a role as an intracellular G protein-coupled receptor involved in melanosome biogenesis, organization and transport.</text>
</comment>
<keyword evidence="8 20" id="KW-0675">Receptor</keyword>
<keyword evidence="3" id="KW-1003">Cell membrane</keyword>
<evidence type="ECO:0000256" key="13">
    <source>
        <dbReference type="ARBA" id="ARBA00060435"/>
    </source>
</evidence>
<dbReference type="InterPro" id="IPR001414">
    <property type="entry name" value="GPR143"/>
</dbReference>
<dbReference type="RefSeq" id="XP_019506779.1">
    <property type="nucleotide sequence ID" value="XM_019651234.1"/>
</dbReference>
<dbReference type="CTD" id="4935"/>
<feature type="transmembrane region" description="Helical" evidence="18">
    <location>
        <begin position="296"/>
        <end position="321"/>
    </location>
</feature>
<feature type="transmembrane region" description="Helical" evidence="18">
    <location>
        <begin position="341"/>
        <end position="365"/>
    </location>
</feature>
<reference evidence="20" key="1">
    <citation type="submission" date="2025-08" db="UniProtKB">
        <authorList>
            <consortium name="RefSeq"/>
        </authorList>
    </citation>
    <scope>IDENTIFICATION</scope>
    <source>
        <tissue evidence="20">Muscle</tissue>
    </source>
</reference>
<evidence type="ECO:0000256" key="14">
    <source>
        <dbReference type="ARBA" id="ARBA00061093"/>
    </source>
</evidence>
<dbReference type="PANTHER" id="PTHR15177">
    <property type="entry name" value="G-PROTEIN COUPLED RECEPTOR 143"/>
    <property type="match status" value="1"/>
</dbReference>
<dbReference type="FunFam" id="1.20.1070.10:FF:000144">
    <property type="entry name" value="G protein-coupled receptor 143"/>
    <property type="match status" value="1"/>
</dbReference>
<evidence type="ECO:0000256" key="2">
    <source>
        <dbReference type="ARBA" id="ARBA00004424"/>
    </source>
</evidence>
<evidence type="ECO:0000256" key="5">
    <source>
        <dbReference type="ARBA" id="ARBA00022989"/>
    </source>
</evidence>
<dbReference type="GeneID" id="109387385"/>
<dbReference type="GO" id="GO:0035643">
    <property type="term" value="F:L-DOPA receptor activity"/>
    <property type="evidence" value="ECO:0007669"/>
    <property type="project" value="TreeGrafter"/>
</dbReference>
<evidence type="ECO:0000256" key="8">
    <source>
        <dbReference type="ARBA" id="ARBA00023170"/>
    </source>
</evidence>
<evidence type="ECO:0000256" key="7">
    <source>
        <dbReference type="ARBA" id="ARBA00023136"/>
    </source>
</evidence>
<dbReference type="PANTHER" id="PTHR15177:SF2">
    <property type="entry name" value="G-PROTEIN COUPLED RECEPTOR 143"/>
    <property type="match status" value="1"/>
</dbReference>
<evidence type="ECO:0000256" key="3">
    <source>
        <dbReference type="ARBA" id="ARBA00022475"/>
    </source>
</evidence>
<evidence type="ECO:0000256" key="12">
    <source>
        <dbReference type="ARBA" id="ARBA00054755"/>
    </source>
</evidence>
<gene>
    <name evidence="20" type="primary">GPR143</name>
</gene>
<feature type="transmembrane region" description="Helical" evidence="18">
    <location>
        <begin position="206"/>
        <end position="229"/>
    </location>
</feature>
<dbReference type="GO" id="GO:0035240">
    <property type="term" value="F:dopamine binding"/>
    <property type="evidence" value="ECO:0007669"/>
    <property type="project" value="InterPro"/>
</dbReference>
<dbReference type="GO" id="GO:0033162">
    <property type="term" value="C:melanosome membrane"/>
    <property type="evidence" value="ECO:0007669"/>
    <property type="project" value="UniProtKB-SubCell"/>
</dbReference>
<keyword evidence="9" id="KW-0325">Glycoprotein</keyword>
<keyword evidence="6" id="KW-0297">G-protein coupled receptor</keyword>
<evidence type="ECO:0000256" key="17">
    <source>
        <dbReference type="SAM" id="MobiDB-lite"/>
    </source>
</evidence>
<evidence type="ECO:0000256" key="10">
    <source>
        <dbReference type="ARBA" id="ARBA00023224"/>
    </source>
</evidence>
<comment type="similarity">
    <text evidence="14">Belongs to the G-protein coupled receptor OA family.</text>
</comment>
<dbReference type="GO" id="GO:0050848">
    <property type="term" value="P:regulation of calcium-mediated signaling"/>
    <property type="evidence" value="ECO:0007669"/>
    <property type="project" value="TreeGrafter"/>
</dbReference>
<dbReference type="GO" id="GO:0072545">
    <property type="term" value="F:L-tyrosine binding"/>
    <property type="evidence" value="ECO:0007669"/>
    <property type="project" value="InterPro"/>
</dbReference>